<protein>
    <recommendedName>
        <fullName evidence="4">GDP-mannose 4,6-dehydratase</fullName>
        <ecNumber evidence="4">4.2.1.47</ecNumber>
    </recommendedName>
    <alternativeName>
        <fullName evidence="6">GDP-D-mannose dehydratase</fullName>
    </alternativeName>
</protein>
<dbReference type="InterPro" id="IPR036291">
    <property type="entry name" value="NAD(P)-bd_dom_sf"/>
</dbReference>
<sequence>MHVDILDIEWAIRFHFGLRKRENTRFQMDVFDIIHTGEEEQTGIVRITVNPKYFRPTEVDLLIGNPKKAEEKLKWKRKITFKELVKEMVTADMELMRKDPTA</sequence>
<dbReference type="GO" id="GO:0042351">
    <property type="term" value="P:'de novo' GDP-L-fucose biosynthetic process"/>
    <property type="evidence" value="ECO:0007669"/>
    <property type="project" value="UniProtKB-UniPathway"/>
</dbReference>
<name>A0A817QVK9_9BILA</name>
<accession>A0A817QVK9</accession>
<dbReference type="Proteomes" id="UP000663825">
    <property type="component" value="Unassembled WGS sequence"/>
</dbReference>
<evidence type="ECO:0000256" key="1">
    <source>
        <dbReference type="ARBA" id="ARBA00001937"/>
    </source>
</evidence>
<dbReference type="UniPathway" id="UPA00128">
    <property type="reaction ID" value="UER00190"/>
</dbReference>
<comment type="cofactor">
    <cofactor evidence="1">
        <name>NADP(+)</name>
        <dbReference type="ChEBI" id="CHEBI:58349"/>
    </cofactor>
</comment>
<comment type="caution">
    <text evidence="8">The sequence shown here is derived from an EMBL/GenBank/DDBJ whole genome shotgun (WGS) entry which is preliminary data.</text>
</comment>
<evidence type="ECO:0000259" key="7">
    <source>
        <dbReference type="Pfam" id="PF16363"/>
    </source>
</evidence>
<dbReference type="InterPro" id="IPR016040">
    <property type="entry name" value="NAD(P)-bd_dom"/>
</dbReference>
<dbReference type="GO" id="GO:0008446">
    <property type="term" value="F:GDP-mannose 4,6-dehydratase activity"/>
    <property type="evidence" value="ECO:0007669"/>
    <property type="project" value="UniProtKB-EC"/>
</dbReference>
<evidence type="ECO:0000313" key="8">
    <source>
        <dbReference type="EMBL" id="CAF3219574.1"/>
    </source>
</evidence>
<dbReference type="SUPFAM" id="SSF51735">
    <property type="entry name" value="NAD(P)-binding Rossmann-fold domains"/>
    <property type="match status" value="1"/>
</dbReference>
<evidence type="ECO:0000256" key="5">
    <source>
        <dbReference type="ARBA" id="ARBA00023239"/>
    </source>
</evidence>
<dbReference type="EMBL" id="CAJNXB010002146">
    <property type="protein sequence ID" value="CAF3219574.1"/>
    <property type="molecule type" value="Genomic_DNA"/>
</dbReference>
<dbReference type="PANTHER" id="PTHR43715">
    <property type="entry name" value="GDP-MANNOSE 4,6-DEHYDRATASE"/>
    <property type="match status" value="1"/>
</dbReference>
<dbReference type="AlphaFoldDB" id="A0A817QVK9"/>
<comment type="pathway">
    <text evidence="2">Nucleotide-sugar biosynthesis; GDP-L-fucose biosynthesis via de novo pathway; GDP-L-fucose from GDP-alpha-D-mannose: step 1/2.</text>
</comment>
<dbReference type="EC" id="4.2.1.47" evidence="4"/>
<evidence type="ECO:0000313" key="9">
    <source>
        <dbReference type="Proteomes" id="UP000663825"/>
    </source>
</evidence>
<evidence type="ECO:0000256" key="4">
    <source>
        <dbReference type="ARBA" id="ARBA00011989"/>
    </source>
</evidence>
<feature type="domain" description="NAD(P)-binding" evidence="7">
    <location>
        <begin position="35"/>
        <end position="88"/>
    </location>
</feature>
<proteinExistence type="inferred from homology"/>
<gene>
    <name evidence="8" type="ORF">TIS948_LOCUS13557</name>
</gene>
<evidence type="ECO:0000256" key="6">
    <source>
        <dbReference type="ARBA" id="ARBA00031085"/>
    </source>
</evidence>
<reference evidence="8" key="1">
    <citation type="submission" date="2021-02" db="EMBL/GenBank/DDBJ databases">
        <authorList>
            <person name="Nowell W R."/>
        </authorList>
    </citation>
    <scope>NUCLEOTIDE SEQUENCE</scope>
</reference>
<evidence type="ECO:0000256" key="2">
    <source>
        <dbReference type="ARBA" id="ARBA00004912"/>
    </source>
</evidence>
<evidence type="ECO:0000256" key="3">
    <source>
        <dbReference type="ARBA" id="ARBA00009263"/>
    </source>
</evidence>
<dbReference type="PANTHER" id="PTHR43715:SF1">
    <property type="entry name" value="GDP-MANNOSE 4,6 DEHYDRATASE"/>
    <property type="match status" value="1"/>
</dbReference>
<dbReference type="Gene3D" id="3.40.50.720">
    <property type="entry name" value="NAD(P)-binding Rossmann-like Domain"/>
    <property type="match status" value="1"/>
</dbReference>
<dbReference type="Gene3D" id="3.90.25.10">
    <property type="entry name" value="UDP-galactose 4-epimerase, domain 1"/>
    <property type="match status" value="1"/>
</dbReference>
<dbReference type="OrthoDB" id="10253554at2759"/>
<keyword evidence="5" id="KW-0456">Lyase</keyword>
<dbReference type="Pfam" id="PF16363">
    <property type="entry name" value="GDP_Man_Dehyd"/>
    <property type="match status" value="1"/>
</dbReference>
<dbReference type="InterPro" id="IPR006368">
    <property type="entry name" value="GDP_Man_deHydtase"/>
</dbReference>
<comment type="similarity">
    <text evidence="3">Belongs to the NAD(P)-dependent epimerase/dehydratase family. GDP-mannose 4,6-dehydratase subfamily.</text>
</comment>
<organism evidence="8 9">
    <name type="scientific">Rotaria socialis</name>
    <dbReference type="NCBI Taxonomy" id="392032"/>
    <lineage>
        <taxon>Eukaryota</taxon>
        <taxon>Metazoa</taxon>
        <taxon>Spiralia</taxon>
        <taxon>Gnathifera</taxon>
        <taxon>Rotifera</taxon>
        <taxon>Eurotatoria</taxon>
        <taxon>Bdelloidea</taxon>
        <taxon>Philodinida</taxon>
        <taxon>Philodinidae</taxon>
        <taxon>Rotaria</taxon>
    </lineage>
</organism>